<dbReference type="PANTHER" id="PTHR30146">
    <property type="entry name" value="LACI-RELATED TRANSCRIPTIONAL REPRESSOR"/>
    <property type="match status" value="1"/>
</dbReference>
<keyword evidence="4" id="KW-0804">Transcription</keyword>
<dbReference type="InterPro" id="IPR000843">
    <property type="entry name" value="HTH_LacI"/>
</dbReference>
<dbReference type="InterPro" id="IPR046335">
    <property type="entry name" value="LacI/GalR-like_sensor"/>
</dbReference>
<evidence type="ECO:0000256" key="4">
    <source>
        <dbReference type="ARBA" id="ARBA00023163"/>
    </source>
</evidence>
<comment type="caution">
    <text evidence="6">The sequence shown here is derived from an EMBL/GenBank/DDBJ whole genome shotgun (WGS) entry which is preliminary data.</text>
</comment>
<dbReference type="CDD" id="cd01392">
    <property type="entry name" value="HTH_LacI"/>
    <property type="match status" value="1"/>
</dbReference>
<dbReference type="SUPFAM" id="SSF47413">
    <property type="entry name" value="lambda repressor-like DNA-binding domains"/>
    <property type="match status" value="1"/>
</dbReference>
<evidence type="ECO:0000259" key="5">
    <source>
        <dbReference type="PROSITE" id="PS50932"/>
    </source>
</evidence>
<dbReference type="Pfam" id="PF13377">
    <property type="entry name" value="Peripla_BP_3"/>
    <property type="match status" value="1"/>
</dbReference>
<dbReference type="PROSITE" id="PS50932">
    <property type="entry name" value="HTH_LACI_2"/>
    <property type="match status" value="1"/>
</dbReference>
<dbReference type="InterPro" id="IPR010982">
    <property type="entry name" value="Lambda_DNA-bd_dom_sf"/>
</dbReference>
<evidence type="ECO:0000256" key="1">
    <source>
        <dbReference type="ARBA" id="ARBA00022491"/>
    </source>
</evidence>
<protein>
    <submittedName>
        <fullName evidence="6">LacI family DNA-binding transcriptional regulator</fullName>
    </submittedName>
</protein>
<dbReference type="SUPFAM" id="SSF53822">
    <property type="entry name" value="Periplasmic binding protein-like I"/>
    <property type="match status" value="1"/>
</dbReference>
<sequence length="336" mass="36156">MRRVTVSAQDVADLAGVSRAAVSRTFTPGASVSAETRAKVHAAADRLGYHVNHLARGLIRSETGLVALIASEINTPYRAKLLAALTMRLQEAGKVALLINTDRSDDSVEQALRRAISYRTDAAVVLSGMPPLSLAETCLQYGMRLVLINRDELRPGSLRISLDEQGAGRQAFSVLVAAGCRRLALATSKAGTPSLTGREAGFLAAARDAGLQPVVEARGLTNYQTGLDIGTNLMTRTDRPDGIFCTTDQIACGVLDAVRHRFNVEVPRQLSLIGFDDIAQAEWESYNLTTFRQPVEEIADEAVRWLATDAQNPVGTVCPHAKLIWRGTVRQGGKPA</sequence>
<gene>
    <name evidence="6" type="ORF">ACFSCT_14520</name>
</gene>
<dbReference type="Pfam" id="PF00356">
    <property type="entry name" value="LacI"/>
    <property type="match status" value="1"/>
</dbReference>
<dbReference type="InterPro" id="IPR028082">
    <property type="entry name" value="Peripla_BP_I"/>
</dbReference>
<name>A0ABW4RBG1_9RHOB</name>
<evidence type="ECO:0000313" key="7">
    <source>
        <dbReference type="Proteomes" id="UP001597213"/>
    </source>
</evidence>
<feature type="domain" description="HTH lacI-type" evidence="5">
    <location>
        <begin position="6"/>
        <end position="60"/>
    </location>
</feature>
<dbReference type="Gene3D" id="3.40.50.2300">
    <property type="match status" value="2"/>
</dbReference>
<dbReference type="Proteomes" id="UP001597213">
    <property type="component" value="Unassembled WGS sequence"/>
</dbReference>
<dbReference type="GO" id="GO:0003677">
    <property type="term" value="F:DNA binding"/>
    <property type="evidence" value="ECO:0007669"/>
    <property type="project" value="UniProtKB-KW"/>
</dbReference>
<dbReference type="PANTHER" id="PTHR30146:SF95">
    <property type="entry name" value="RIBOSE OPERON REPRESSOR"/>
    <property type="match status" value="1"/>
</dbReference>
<accession>A0ABW4RBG1</accession>
<dbReference type="CDD" id="cd06278">
    <property type="entry name" value="PBP1_LacI-like"/>
    <property type="match status" value="1"/>
</dbReference>
<keyword evidence="1" id="KW-0678">Repressor</keyword>
<organism evidence="6 7">
    <name type="scientific">Paracoccus pacificus</name>
    <dbReference type="NCBI Taxonomy" id="1463598"/>
    <lineage>
        <taxon>Bacteria</taxon>
        <taxon>Pseudomonadati</taxon>
        <taxon>Pseudomonadota</taxon>
        <taxon>Alphaproteobacteria</taxon>
        <taxon>Rhodobacterales</taxon>
        <taxon>Paracoccaceae</taxon>
        <taxon>Paracoccus</taxon>
    </lineage>
</organism>
<proteinExistence type="predicted"/>
<evidence type="ECO:0000256" key="3">
    <source>
        <dbReference type="ARBA" id="ARBA00023125"/>
    </source>
</evidence>
<dbReference type="EMBL" id="JBHUEN010000043">
    <property type="protein sequence ID" value="MFD1882933.1"/>
    <property type="molecule type" value="Genomic_DNA"/>
</dbReference>
<keyword evidence="2" id="KW-0805">Transcription regulation</keyword>
<reference evidence="7" key="1">
    <citation type="journal article" date="2019" name="Int. J. Syst. Evol. Microbiol.">
        <title>The Global Catalogue of Microorganisms (GCM) 10K type strain sequencing project: providing services to taxonomists for standard genome sequencing and annotation.</title>
        <authorList>
            <consortium name="The Broad Institute Genomics Platform"/>
            <consortium name="The Broad Institute Genome Sequencing Center for Infectious Disease"/>
            <person name="Wu L."/>
            <person name="Ma J."/>
        </authorList>
    </citation>
    <scope>NUCLEOTIDE SEQUENCE [LARGE SCALE GENOMIC DNA]</scope>
    <source>
        <strain evidence="7">CCUG 56029</strain>
    </source>
</reference>
<dbReference type="SMART" id="SM00354">
    <property type="entry name" value="HTH_LACI"/>
    <property type="match status" value="1"/>
</dbReference>
<dbReference type="Gene3D" id="1.10.260.40">
    <property type="entry name" value="lambda repressor-like DNA-binding domains"/>
    <property type="match status" value="1"/>
</dbReference>
<keyword evidence="7" id="KW-1185">Reference proteome</keyword>
<evidence type="ECO:0000313" key="6">
    <source>
        <dbReference type="EMBL" id="MFD1882933.1"/>
    </source>
</evidence>
<dbReference type="RefSeq" id="WP_379143868.1">
    <property type="nucleotide sequence ID" value="NZ_JBHUEN010000043.1"/>
</dbReference>
<evidence type="ECO:0000256" key="2">
    <source>
        <dbReference type="ARBA" id="ARBA00023015"/>
    </source>
</evidence>
<keyword evidence="3 6" id="KW-0238">DNA-binding</keyword>